<comment type="caution">
    <text evidence="1">The sequence shown here is derived from an EMBL/GenBank/DDBJ whole genome shotgun (WGS) entry which is preliminary data.</text>
</comment>
<dbReference type="Proteomes" id="UP000031549">
    <property type="component" value="Unassembled WGS sequence"/>
</dbReference>
<accession>A0A846HDL9</accession>
<dbReference type="EMBL" id="JTCM02000049">
    <property type="protein sequence ID" value="NEU74774.1"/>
    <property type="molecule type" value="Genomic_DNA"/>
</dbReference>
<sequence length="52" mass="5531">MGNGASGMGHRASVIILFLFPSPNAHCPMPSIITIGKTSHQVDEGKNHPTIY</sequence>
<proteinExistence type="predicted"/>
<name>A0A846HDL9_9CYAN</name>
<reference evidence="1 2" key="1">
    <citation type="journal article" date="2015" name="Genome Announc.">
        <title>Draft Genome Sequence of Cyanobacterium Hassallia byssoidea Strain VB512170, Isolated from Monuments in India.</title>
        <authorList>
            <person name="Singh D."/>
            <person name="Chandrababunaidu M.M."/>
            <person name="Panda A."/>
            <person name="Sen D."/>
            <person name="Bhattacharyya S."/>
            <person name="Adhikary S.P."/>
            <person name="Tripathy S."/>
        </authorList>
    </citation>
    <scope>NUCLEOTIDE SEQUENCE [LARGE SCALE GENOMIC DNA]</scope>
    <source>
        <strain evidence="1 2">VB512170</strain>
    </source>
</reference>
<protein>
    <submittedName>
        <fullName evidence="1">Uncharacterized protein</fullName>
    </submittedName>
</protein>
<dbReference type="AlphaFoldDB" id="A0A846HDL9"/>
<gene>
    <name evidence="1" type="ORF">PI95_019995</name>
</gene>
<organism evidence="1 2">
    <name type="scientific">Hassallia byssoidea VB512170</name>
    <dbReference type="NCBI Taxonomy" id="1304833"/>
    <lineage>
        <taxon>Bacteria</taxon>
        <taxon>Bacillati</taxon>
        <taxon>Cyanobacteriota</taxon>
        <taxon>Cyanophyceae</taxon>
        <taxon>Nostocales</taxon>
        <taxon>Tolypothrichaceae</taxon>
        <taxon>Hassallia</taxon>
    </lineage>
</organism>
<evidence type="ECO:0000313" key="1">
    <source>
        <dbReference type="EMBL" id="NEU74774.1"/>
    </source>
</evidence>
<keyword evidence="2" id="KW-1185">Reference proteome</keyword>
<evidence type="ECO:0000313" key="2">
    <source>
        <dbReference type="Proteomes" id="UP000031549"/>
    </source>
</evidence>
<dbReference type="RefSeq" id="WP_163519033.1">
    <property type="nucleotide sequence ID" value="NZ_JTCM02000049.1"/>
</dbReference>